<dbReference type="SUPFAM" id="SSF55811">
    <property type="entry name" value="Nudix"/>
    <property type="match status" value="1"/>
</dbReference>
<feature type="compositionally biased region" description="Basic and acidic residues" evidence="1">
    <location>
        <begin position="69"/>
        <end position="79"/>
    </location>
</feature>
<evidence type="ECO:0008006" key="4">
    <source>
        <dbReference type="Google" id="ProtNLM"/>
    </source>
</evidence>
<protein>
    <recommendedName>
        <fullName evidence="4">Nudix hydrolase domain-containing protein</fullName>
    </recommendedName>
</protein>
<organism evidence="2 3">
    <name type="scientific">Cochliobolus sativus</name>
    <name type="common">Common root rot and spot blotch fungus</name>
    <name type="synonym">Bipolaris sorokiniana</name>
    <dbReference type="NCBI Taxonomy" id="45130"/>
    <lineage>
        <taxon>Eukaryota</taxon>
        <taxon>Fungi</taxon>
        <taxon>Dikarya</taxon>
        <taxon>Ascomycota</taxon>
        <taxon>Pezizomycotina</taxon>
        <taxon>Dothideomycetes</taxon>
        <taxon>Pleosporomycetidae</taxon>
        <taxon>Pleosporales</taxon>
        <taxon>Pleosporineae</taxon>
        <taxon>Pleosporaceae</taxon>
        <taxon>Bipolaris</taxon>
    </lineage>
</organism>
<evidence type="ECO:0000313" key="2">
    <source>
        <dbReference type="EMBL" id="KAF5852181.1"/>
    </source>
</evidence>
<dbReference type="EMBL" id="WNKQ01000004">
    <property type="protein sequence ID" value="KAF5852181.1"/>
    <property type="molecule type" value="Genomic_DNA"/>
</dbReference>
<dbReference type="Gene3D" id="3.90.79.10">
    <property type="entry name" value="Nucleoside Triphosphate Pyrophosphohydrolase"/>
    <property type="match status" value="1"/>
</dbReference>
<feature type="region of interest" description="Disordered" evidence="1">
    <location>
        <begin position="140"/>
        <end position="159"/>
    </location>
</feature>
<accession>A0A8H6DXK9</accession>
<dbReference type="AlphaFoldDB" id="A0A8H6DXK9"/>
<evidence type="ECO:0000313" key="3">
    <source>
        <dbReference type="Proteomes" id="UP000624244"/>
    </source>
</evidence>
<comment type="caution">
    <text evidence="2">The sequence shown here is derived from an EMBL/GenBank/DDBJ whole genome shotgun (WGS) entry which is preliminary data.</text>
</comment>
<evidence type="ECO:0000256" key="1">
    <source>
        <dbReference type="SAM" id="MobiDB-lite"/>
    </source>
</evidence>
<dbReference type="Proteomes" id="UP000624244">
    <property type="component" value="Unassembled WGS sequence"/>
</dbReference>
<dbReference type="GO" id="GO:0016787">
    <property type="term" value="F:hydrolase activity"/>
    <property type="evidence" value="ECO:0007669"/>
    <property type="project" value="UniProtKB-KW"/>
</dbReference>
<name>A0A8H6DXK9_COCSA</name>
<gene>
    <name evidence="2" type="ORF">GGP41_000872</name>
</gene>
<dbReference type="PROSITE" id="PS00893">
    <property type="entry name" value="NUDIX_BOX"/>
    <property type="match status" value="1"/>
</dbReference>
<reference evidence="2" key="1">
    <citation type="submission" date="2019-11" db="EMBL/GenBank/DDBJ databases">
        <title>Bipolaris sorokiniana Genome sequencing.</title>
        <authorList>
            <person name="Wang H."/>
        </authorList>
    </citation>
    <scope>NUCLEOTIDE SEQUENCE</scope>
</reference>
<dbReference type="InterPro" id="IPR020084">
    <property type="entry name" value="NUDIX_hydrolase_CS"/>
</dbReference>
<sequence>MSRRNSAMYTPHPLTAQFDSAKFMVGGGVAIFHLATGRVVLCSYEQHGHTVYFLPKGRRDAGEESGTGAEREGYEEVGPKTRYRNRLLPLPTRHCQPQAHPRVHAPTHTAEPVLLQLMPLREYQYVVYWYISETLPPSLEGDLETEPGSPYKPPPRYPQNLSLRERIAMEPQGYEPRHHEGTGVDNMERQFKSELCSVEDAIKKLGQGHMMGEAMADVVRKGWEGIQKRSEMEDAATQQSPEAV</sequence>
<proteinExistence type="predicted"/>
<dbReference type="InterPro" id="IPR015797">
    <property type="entry name" value="NUDIX_hydrolase-like_dom_sf"/>
</dbReference>
<feature type="region of interest" description="Disordered" evidence="1">
    <location>
        <begin position="58"/>
        <end position="82"/>
    </location>
</feature>